<gene>
    <name evidence="2" type="ORF">IDJ77_09185</name>
</gene>
<reference evidence="2 3" key="1">
    <citation type="submission" date="2020-09" db="EMBL/GenBank/DDBJ databases">
        <title>Novel species of Mucilaginibacter isolated from a glacier on the Tibetan Plateau.</title>
        <authorList>
            <person name="Liu Q."/>
            <person name="Xin Y.-H."/>
        </authorList>
    </citation>
    <scope>NUCLEOTIDE SEQUENCE [LARGE SCALE GENOMIC DNA]</scope>
    <source>
        <strain evidence="2 3">ZT4R22</strain>
    </source>
</reference>
<dbReference type="PANTHER" id="PTHR43685">
    <property type="entry name" value="GLYCOSYLTRANSFERASE"/>
    <property type="match status" value="1"/>
</dbReference>
<name>A0ABR7WNT6_9SPHI</name>
<keyword evidence="3" id="KW-1185">Reference proteome</keyword>
<dbReference type="InterPro" id="IPR050834">
    <property type="entry name" value="Glycosyltransf_2"/>
</dbReference>
<accession>A0ABR7WNT6</accession>
<protein>
    <submittedName>
        <fullName evidence="2">Glycosyltransferase family 2 protein</fullName>
    </submittedName>
</protein>
<dbReference type="CDD" id="cd00761">
    <property type="entry name" value="Glyco_tranf_GTA_type"/>
    <property type="match status" value="1"/>
</dbReference>
<evidence type="ECO:0000313" key="3">
    <source>
        <dbReference type="Proteomes" id="UP000606600"/>
    </source>
</evidence>
<evidence type="ECO:0000313" key="2">
    <source>
        <dbReference type="EMBL" id="MBD1363980.1"/>
    </source>
</evidence>
<dbReference type="Proteomes" id="UP000606600">
    <property type="component" value="Unassembled WGS sequence"/>
</dbReference>
<dbReference type="EMBL" id="JACWMY010000004">
    <property type="protein sequence ID" value="MBD1363980.1"/>
    <property type="molecule type" value="Genomic_DNA"/>
</dbReference>
<proteinExistence type="predicted"/>
<dbReference type="Gene3D" id="3.90.550.10">
    <property type="entry name" value="Spore Coat Polysaccharide Biosynthesis Protein SpsA, Chain A"/>
    <property type="match status" value="1"/>
</dbReference>
<feature type="domain" description="Glycosyltransferase 2-like" evidence="1">
    <location>
        <begin position="6"/>
        <end position="150"/>
    </location>
</feature>
<dbReference type="PANTHER" id="PTHR43685:SF2">
    <property type="entry name" value="GLYCOSYLTRANSFERASE 2-LIKE DOMAIN-CONTAINING PROTEIN"/>
    <property type="match status" value="1"/>
</dbReference>
<dbReference type="Pfam" id="PF00535">
    <property type="entry name" value="Glycos_transf_2"/>
    <property type="match status" value="1"/>
</dbReference>
<sequence>MPAGVSVLICCYNSAGRLPATLKHLSAQQVPAGFNWEIIVIDNASDDNTATFAKQLWNDLGKTDINFTVLTEPKAGKTNALHTGITAAAYHYILICDDDNWLADDYVTRAFHRMQRDPAIGAAGGRGFAVTDGELPAWFTQYQHGYAVGEQNSVTGDISGKGYLWGAGMIFRKQLYHKTYLNFPSFLTGPNGDTLARGEDVEFCLRILLAGYTLFYDEGLRYKHYIPTNRLTVAYRDKLFKGYDYEKTVLDLYSRQIKLNALSWFGRQQLLFSSISRYVLSGLSSKWKSSFEADMIYLAAGYQFSTVSKEVKQIRELNLQLAAKTHPKNA</sequence>
<organism evidence="2 3">
    <name type="scientific">Mucilaginibacter pankratovii</name>
    <dbReference type="NCBI Taxonomy" id="2772110"/>
    <lineage>
        <taxon>Bacteria</taxon>
        <taxon>Pseudomonadati</taxon>
        <taxon>Bacteroidota</taxon>
        <taxon>Sphingobacteriia</taxon>
        <taxon>Sphingobacteriales</taxon>
        <taxon>Sphingobacteriaceae</taxon>
        <taxon>Mucilaginibacter</taxon>
    </lineage>
</organism>
<dbReference type="InterPro" id="IPR029044">
    <property type="entry name" value="Nucleotide-diphossugar_trans"/>
</dbReference>
<dbReference type="InterPro" id="IPR001173">
    <property type="entry name" value="Glyco_trans_2-like"/>
</dbReference>
<dbReference type="RefSeq" id="WP_191188648.1">
    <property type="nucleotide sequence ID" value="NZ_JACWMY010000004.1"/>
</dbReference>
<dbReference type="SUPFAM" id="SSF53448">
    <property type="entry name" value="Nucleotide-diphospho-sugar transferases"/>
    <property type="match status" value="1"/>
</dbReference>
<evidence type="ECO:0000259" key="1">
    <source>
        <dbReference type="Pfam" id="PF00535"/>
    </source>
</evidence>
<comment type="caution">
    <text evidence="2">The sequence shown here is derived from an EMBL/GenBank/DDBJ whole genome shotgun (WGS) entry which is preliminary data.</text>
</comment>